<accession>A0AAD8BJ26</accession>
<dbReference type="AlphaFoldDB" id="A0AAD8BJ26"/>
<evidence type="ECO:0000313" key="1">
    <source>
        <dbReference type="EMBL" id="KAK0054435.1"/>
    </source>
</evidence>
<name>A0AAD8BJ26_BIOPF</name>
<dbReference type="EMBL" id="JASAOG010000078">
    <property type="protein sequence ID" value="KAK0054435.1"/>
    <property type="molecule type" value="Genomic_DNA"/>
</dbReference>
<comment type="caution">
    <text evidence="1">The sequence shown here is derived from an EMBL/GenBank/DDBJ whole genome shotgun (WGS) entry which is preliminary data.</text>
</comment>
<reference evidence="1" key="2">
    <citation type="submission" date="2023-04" db="EMBL/GenBank/DDBJ databases">
        <authorList>
            <person name="Bu L."/>
            <person name="Lu L."/>
            <person name="Laidemitt M.R."/>
            <person name="Zhang S.M."/>
            <person name="Mutuku M."/>
            <person name="Mkoji G."/>
            <person name="Steinauer M."/>
            <person name="Loker E.S."/>
        </authorList>
    </citation>
    <scope>NUCLEOTIDE SEQUENCE</scope>
    <source>
        <strain evidence="1">KasaAsao</strain>
        <tissue evidence="1">Whole Snail</tissue>
    </source>
</reference>
<proteinExistence type="predicted"/>
<gene>
    <name evidence="1" type="ORF">Bpfe_016263</name>
</gene>
<sequence length="65" mass="7374">KEVYIPASSTVFLQDYNIYLNKVNSFKFYLSACTDVKIYLWVSNSTTSYPTLGGSRGEYIAIYLG</sequence>
<organism evidence="1 2">
    <name type="scientific">Biomphalaria pfeifferi</name>
    <name type="common">Bloodfluke planorb</name>
    <name type="synonym">Freshwater snail</name>
    <dbReference type="NCBI Taxonomy" id="112525"/>
    <lineage>
        <taxon>Eukaryota</taxon>
        <taxon>Metazoa</taxon>
        <taxon>Spiralia</taxon>
        <taxon>Lophotrochozoa</taxon>
        <taxon>Mollusca</taxon>
        <taxon>Gastropoda</taxon>
        <taxon>Heterobranchia</taxon>
        <taxon>Euthyneura</taxon>
        <taxon>Panpulmonata</taxon>
        <taxon>Hygrophila</taxon>
        <taxon>Lymnaeoidea</taxon>
        <taxon>Planorbidae</taxon>
        <taxon>Biomphalaria</taxon>
    </lineage>
</organism>
<protein>
    <submittedName>
        <fullName evidence="1">Uncharacterized protein</fullName>
    </submittedName>
</protein>
<feature type="non-terminal residue" evidence="1">
    <location>
        <position position="1"/>
    </location>
</feature>
<feature type="non-terminal residue" evidence="1">
    <location>
        <position position="65"/>
    </location>
</feature>
<reference evidence="1" key="1">
    <citation type="journal article" date="2023" name="PLoS Negl. Trop. Dis.">
        <title>A genome sequence for Biomphalaria pfeifferi, the major vector snail for the human-infecting parasite Schistosoma mansoni.</title>
        <authorList>
            <person name="Bu L."/>
            <person name="Lu L."/>
            <person name="Laidemitt M.R."/>
            <person name="Zhang S.M."/>
            <person name="Mutuku M."/>
            <person name="Mkoji G."/>
            <person name="Steinauer M."/>
            <person name="Loker E.S."/>
        </authorList>
    </citation>
    <scope>NUCLEOTIDE SEQUENCE</scope>
    <source>
        <strain evidence="1">KasaAsao</strain>
    </source>
</reference>
<dbReference type="Proteomes" id="UP001233172">
    <property type="component" value="Unassembled WGS sequence"/>
</dbReference>
<keyword evidence="2" id="KW-1185">Reference proteome</keyword>
<evidence type="ECO:0000313" key="2">
    <source>
        <dbReference type="Proteomes" id="UP001233172"/>
    </source>
</evidence>